<evidence type="ECO:0000313" key="9">
    <source>
        <dbReference type="EMBL" id="MFC0676791.1"/>
    </source>
</evidence>
<dbReference type="CDD" id="cd00009">
    <property type="entry name" value="AAA"/>
    <property type="match status" value="1"/>
</dbReference>
<dbReference type="EMBL" id="JBHLTG010000001">
    <property type="protein sequence ID" value="MFC0676791.1"/>
    <property type="molecule type" value="Genomic_DNA"/>
</dbReference>
<dbReference type="PANTHER" id="PTHR32071:SF117">
    <property type="entry name" value="PTS-DEPENDENT DIHYDROXYACETONE KINASE OPERON REGULATORY PROTEIN-RELATED"/>
    <property type="match status" value="1"/>
</dbReference>
<dbReference type="Pfam" id="PF00158">
    <property type="entry name" value="Sigma54_activat"/>
    <property type="match status" value="1"/>
</dbReference>
<dbReference type="SUPFAM" id="SSF52172">
    <property type="entry name" value="CheY-like"/>
    <property type="match status" value="1"/>
</dbReference>
<dbReference type="CDD" id="cd00156">
    <property type="entry name" value="REC"/>
    <property type="match status" value="1"/>
</dbReference>
<name>A0ABV6RIH4_9GAMM</name>
<keyword evidence="4" id="KW-0238">DNA-binding</keyword>
<evidence type="ECO:0000256" key="3">
    <source>
        <dbReference type="ARBA" id="ARBA00023015"/>
    </source>
</evidence>
<evidence type="ECO:0000256" key="1">
    <source>
        <dbReference type="ARBA" id="ARBA00022741"/>
    </source>
</evidence>
<keyword evidence="2" id="KW-0067">ATP-binding</keyword>
<reference evidence="9 10" key="1">
    <citation type="submission" date="2024-09" db="EMBL/GenBank/DDBJ databases">
        <authorList>
            <person name="Sun Q."/>
            <person name="Mori K."/>
        </authorList>
    </citation>
    <scope>NUCLEOTIDE SEQUENCE [LARGE SCALE GENOMIC DNA]</scope>
    <source>
        <strain evidence="9 10">KCTC 23076</strain>
    </source>
</reference>
<dbReference type="SMART" id="SM00448">
    <property type="entry name" value="REC"/>
    <property type="match status" value="1"/>
</dbReference>
<dbReference type="SUPFAM" id="SSF52540">
    <property type="entry name" value="P-loop containing nucleoside triphosphate hydrolases"/>
    <property type="match status" value="1"/>
</dbReference>
<sequence length="447" mass="48896">MTPSLPSVLIVDDDVDFANAAADFARTRGFRATLAHSLQQSRQLIDRDGADLMLLDLELPDGSGFDLLDELDLAQHSGRVAIVTGTPSIESAARAVSMPVVDYLIKPLCPIQFDALLADARTRTPRPLPSAFGGLIGECEAMQGIVRDLCKVAPTTASVLITGESGTGKELIARAVHEQSARRGKFVAVNCGAIAPELLASHLFGHERGSFTGAANRHIGYFEQAHQGTLFLDEITEMPPGLQVYLLRALETGQITRVGGLDPIDVNVRIVAATNRDPEVAIEKGVLREDLFYRLADFIVTMPPLRARGDDVLLLAQVFVDRLNQQYGQHKRLASDAHRVLMQHGWPGNVRELRSAIQRAYVLSDGDTVRLAMPGRRVAPMHQDEMTVTFTVGMTYAEVEREMLLKTLARFNHDKTQTARALGVSVRTIHNQLARIGDAPLRHEGTP</sequence>
<dbReference type="Gene3D" id="3.40.50.300">
    <property type="entry name" value="P-loop containing nucleotide triphosphate hydrolases"/>
    <property type="match status" value="1"/>
</dbReference>
<dbReference type="InterPro" id="IPR058031">
    <property type="entry name" value="AAA_lid_NorR"/>
</dbReference>
<accession>A0ABV6RIH4</accession>
<evidence type="ECO:0000256" key="6">
    <source>
        <dbReference type="PROSITE-ProRule" id="PRU00169"/>
    </source>
</evidence>
<dbReference type="Gene3D" id="1.10.8.60">
    <property type="match status" value="1"/>
</dbReference>
<evidence type="ECO:0000256" key="5">
    <source>
        <dbReference type="ARBA" id="ARBA00023163"/>
    </source>
</evidence>
<dbReference type="PROSITE" id="PS50045">
    <property type="entry name" value="SIGMA54_INTERACT_4"/>
    <property type="match status" value="1"/>
</dbReference>
<keyword evidence="5" id="KW-0804">Transcription</keyword>
<dbReference type="RefSeq" id="WP_386664625.1">
    <property type="nucleotide sequence ID" value="NZ_JBHLTG010000001.1"/>
</dbReference>
<keyword evidence="1" id="KW-0547">Nucleotide-binding</keyword>
<dbReference type="InterPro" id="IPR001789">
    <property type="entry name" value="Sig_transdc_resp-reg_receiver"/>
</dbReference>
<evidence type="ECO:0000256" key="2">
    <source>
        <dbReference type="ARBA" id="ARBA00022840"/>
    </source>
</evidence>
<feature type="domain" description="Response regulatory" evidence="8">
    <location>
        <begin position="7"/>
        <end position="121"/>
    </location>
</feature>
<keyword evidence="10" id="KW-1185">Reference proteome</keyword>
<dbReference type="PANTHER" id="PTHR32071">
    <property type="entry name" value="TRANSCRIPTIONAL REGULATORY PROTEIN"/>
    <property type="match status" value="1"/>
</dbReference>
<dbReference type="PROSITE" id="PS00675">
    <property type="entry name" value="SIGMA54_INTERACT_1"/>
    <property type="match status" value="1"/>
</dbReference>
<dbReference type="Gene3D" id="1.10.10.60">
    <property type="entry name" value="Homeodomain-like"/>
    <property type="match status" value="1"/>
</dbReference>
<feature type="domain" description="Sigma-54 factor interaction" evidence="7">
    <location>
        <begin position="135"/>
        <end position="362"/>
    </location>
</feature>
<dbReference type="InterPro" id="IPR025662">
    <property type="entry name" value="Sigma_54_int_dom_ATP-bd_1"/>
</dbReference>
<evidence type="ECO:0000256" key="4">
    <source>
        <dbReference type="ARBA" id="ARBA00023125"/>
    </source>
</evidence>
<keyword evidence="3" id="KW-0805">Transcription regulation</keyword>
<dbReference type="InterPro" id="IPR002197">
    <property type="entry name" value="HTH_Fis"/>
</dbReference>
<organism evidence="9 10">
    <name type="scientific">Lysobacter korlensis</name>
    <dbReference type="NCBI Taxonomy" id="553636"/>
    <lineage>
        <taxon>Bacteria</taxon>
        <taxon>Pseudomonadati</taxon>
        <taxon>Pseudomonadota</taxon>
        <taxon>Gammaproteobacteria</taxon>
        <taxon>Lysobacterales</taxon>
        <taxon>Lysobacteraceae</taxon>
        <taxon>Lysobacter</taxon>
    </lineage>
</organism>
<dbReference type="InterPro" id="IPR011006">
    <property type="entry name" value="CheY-like_superfamily"/>
</dbReference>
<evidence type="ECO:0000259" key="7">
    <source>
        <dbReference type="PROSITE" id="PS50045"/>
    </source>
</evidence>
<dbReference type="SMART" id="SM00382">
    <property type="entry name" value="AAA"/>
    <property type="match status" value="1"/>
</dbReference>
<dbReference type="PROSITE" id="PS50110">
    <property type="entry name" value="RESPONSE_REGULATORY"/>
    <property type="match status" value="1"/>
</dbReference>
<dbReference type="Gene3D" id="3.40.50.2300">
    <property type="match status" value="1"/>
</dbReference>
<dbReference type="InterPro" id="IPR002078">
    <property type="entry name" value="Sigma_54_int"/>
</dbReference>
<dbReference type="Pfam" id="PF00072">
    <property type="entry name" value="Response_reg"/>
    <property type="match status" value="1"/>
</dbReference>
<dbReference type="InterPro" id="IPR003593">
    <property type="entry name" value="AAA+_ATPase"/>
</dbReference>
<evidence type="ECO:0000259" key="8">
    <source>
        <dbReference type="PROSITE" id="PS50110"/>
    </source>
</evidence>
<protein>
    <submittedName>
        <fullName evidence="9">Sigma-54-dependent transcriptional regulator</fullName>
    </submittedName>
</protein>
<feature type="modified residue" description="4-aspartylphosphate" evidence="6">
    <location>
        <position position="56"/>
    </location>
</feature>
<keyword evidence="6" id="KW-0597">Phosphoprotein</keyword>
<comment type="caution">
    <text evidence="9">The sequence shown here is derived from an EMBL/GenBank/DDBJ whole genome shotgun (WGS) entry which is preliminary data.</text>
</comment>
<dbReference type="Pfam" id="PF25601">
    <property type="entry name" value="AAA_lid_14"/>
    <property type="match status" value="1"/>
</dbReference>
<dbReference type="InterPro" id="IPR009057">
    <property type="entry name" value="Homeodomain-like_sf"/>
</dbReference>
<dbReference type="InterPro" id="IPR027417">
    <property type="entry name" value="P-loop_NTPase"/>
</dbReference>
<dbReference type="SUPFAM" id="SSF46689">
    <property type="entry name" value="Homeodomain-like"/>
    <property type="match status" value="1"/>
</dbReference>
<proteinExistence type="predicted"/>
<dbReference type="Proteomes" id="UP001589896">
    <property type="component" value="Unassembled WGS sequence"/>
</dbReference>
<evidence type="ECO:0000313" key="10">
    <source>
        <dbReference type="Proteomes" id="UP001589896"/>
    </source>
</evidence>
<dbReference type="Pfam" id="PF02954">
    <property type="entry name" value="HTH_8"/>
    <property type="match status" value="1"/>
</dbReference>
<gene>
    <name evidence="9" type="ORF">ACFFGH_02850</name>
</gene>